<protein>
    <submittedName>
        <fullName evidence="1">Uncharacterized protein</fullName>
    </submittedName>
</protein>
<proteinExistence type="predicted"/>
<gene>
    <name evidence="1" type="ORF">NDU88_003358</name>
</gene>
<name>A0AAV7MT78_PLEWA</name>
<accession>A0AAV7MT78</accession>
<sequence>MGRDRGTEHSTRMIVWSASALDQVTLYRGTDAVIRANEGGRWDLSAAPARTLGGAGLRNVGGDPRPGCLPPLTALGVAGGEPEALPGATGP</sequence>
<evidence type="ECO:0000313" key="1">
    <source>
        <dbReference type="EMBL" id="KAJ1105955.1"/>
    </source>
</evidence>
<dbReference type="AlphaFoldDB" id="A0AAV7MT78"/>
<dbReference type="Proteomes" id="UP001066276">
    <property type="component" value="Chromosome 9"/>
</dbReference>
<dbReference type="EMBL" id="JANPWB010000013">
    <property type="protein sequence ID" value="KAJ1105955.1"/>
    <property type="molecule type" value="Genomic_DNA"/>
</dbReference>
<evidence type="ECO:0000313" key="2">
    <source>
        <dbReference type="Proteomes" id="UP001066276"/>
    </source>
</evidence>
<organism evidence="1 2">
    <name type="scientific">Pleurodeles waltl</name>
    <name type="common">Iberian ribbed newt</name>
    <dbReference type="NCBI Taxonomy" id="8319"/>
    <lineage>
        <taxon>Eukaryota</taxon>
        <taxon>Metazoa</taxon>
        <taxon>Chordata</taxon>
        <taxon>Craniata</taxon>
        <taxon>Vertebrata</taxon>
        <taxon>Euteleostomi</taxon>
        <taxon>Amphibia</taxon>
        <taxon>Batrachia</taxon>
        <taxon>Caudata</taxon>
        <taxon>Salamandroidea</taxon>
        <taxon>Salamandridae</taxon>
        <taxon>Pleurodelinae</taxon>
        <taxon>Pleurodeles</taxon>
    </lineage>
</organism>
<keyword evidence="2" id="KW-1185">Reference proteome</keyword>
<comment type="caution">
    <text evidence="1">The sequence shown here is derived from an EMBL/GenBank/DDBJ whole genome shotgun (WGS) entry which is preliminary data.</text>
</comment>
<reference evidence="1" key="1">
    <citation type="journal article" date="2022" name="bioRxiv">
        <title>Sequencing and chromosome-scale assembly of the giantPleurodeles waltlgenome.</title>
        <authorList>
            <person name="Brown T."/>
            <person name="Elewa A."/>
            <person name="Iarovenko S."/>
            <person name="Subramanian E."/>
            <person name="Araus A.J."/>
            <person name="Petzold A."/>
            <person name="Susuki M."/>
            <person name="Suzuki K.-i.T."/>
            <person name="Hayashi T."/>
            <person name="Toyoda A."/>
            <person name="Oliveira C."/>
            <person name="Osipova E."/>
            <person name="Leigh N.D."/>
            <person name="Simon A."/>
            <person name="Yun M.H."/>
        </authorList>
    </citation>
    <scope>NUCLEOTIDE SEQUENCE</scope>
    <source>
        <strain evidence="1">20211129_DDA</strain>
        <tissue evidence="1">Liver</tissue>
    </source>
</reference>